<dbReference type="Pfam" id="PF12937">
    <property type="entry name" value="F-box-like"/>
    <property type="match status" value="1"/>
</dbReference>
<name>A0A3L6T3U6_PANMI</name>
<dbReference type="SUPFAM" id="SSF81383">
    <property type="entry name" value="F-box domain"/>
    <property type="match status" value="1"/>
</dbReference>
<accession>A0A3L6T3U6</accession>
<dbReference type="EMBL" id="PQIB02000002">
    <property type="protein sequence ID" value="RLN32934.1"/>
    <property type="molecule type" value="Genomic_DNA"/>
</dbReference>
<evidence type="ECO:0000313" key="4">
    <source>
        <dbReference type="Proteomes" id="UP000275267"/>
    </source>
</evidence>
<organism evidence="3 4">
    <name type="scientific">Panicum miliaceum</name>
    <name type="common">Proso millet</name>
    <name type="synonym">Broomcorn millet</name>
    <dbReference type="NCBI Taxonomy" id="4540"/>
    <lineage>
        <taxon>Eukaryota</taxon>
        <taxon>Viridiplantae</taxon>
        <taxon>Streptophyta</taxon>
        <taxon>Embryophyta</taxon>
        <taxon>Tracheophyta</taxon>
        <taxon>Spermatophyta</taxon>
        <taxon>Magnoliopsida</taxon>
        <taxon>Liliopsida</taxon>
        <taxon>Poales</taxon>
        <taxon>Poaceae</taxon>
        <taxon>PACMAD clade</taxon>
        <taxon>Panicoideae</taxon>
        <taxon>Panicodae</taxon>
        <taxon>Paniceae</taxon>
        <taxon>Panicinae</taxon>
        <taxon>Panicum</taxon>
        <taxon>Panicum sect. Panicum</taxon>
    </lineage>
</organism>
<dbReference type="PANTHER" id="PTHR36901">
    <property type="entry name" value="F-BOX DOMAIN CONTAINING PROTEIN, EXPRESSED-RELATED"/>
    <property type="match status" value="1"/>
</dbReference>
<gene>
    <name evidence="3" type="ORF">C2845_PM03G22350</name>
</gene>
<comment type="caution">
    <text evidence="3">The sequence shown here is derived from an EMBL/GenBank/DDBJ whole genome shotgun (WGS) entry which is preliminary data.</text>
</comment>
<dbReference type="OrthoDB" id="638465at2759"/>
<evidence type="ECO:0000259" key="2">
    <source>
        <dbReference type="Pfam" id="PF12937"/>
    </source>
</evidence>
<feature type="domain" description="KIB1-4 beta-propeller" evidence="1">
    <location>
        <begin position="99"/>
        <end position="343"/>
    </location>
</feature>
<dbReference type="InterPro" id="IPR005174">
    <property type="entry name" value="KIB1-4_b-propeller"/>
</dbReference>
<dbReference type="STRING" id="4540.A0A3L6T3U6"/>
<keyword evidence="4" id="KW-1185">Reference proteome</keyword>
<dbReference type="PANTHER" id="PTHR36901:SF6">
    <property type="entry name" value="OS05G0150100 PROTEIN"/>
    <property type="match status" value="1"/>
</dbReference>
<dbReference type="Proteomes" id="UP000275267">
    <property type="component" value="Unassembled WGS sequence"/>
</dbReference>
<sequence length="403" mass="44729">MKRPRICLRATAGGSGWSSLPGDLLEQISGYLSTDADHLRIHQVCAHWRACTSSPTALRPWILALRTDRSRPPPPARYHSVWLPRAHLPREVDIGAPPAGLPYFLGATRGWLALADDARSPTRLALWDPASGAEVRLPPLAGVIRVFLSADPLASPDWMAVASQRYDYDDMGAQKPFFWRPGDAAWSVLCDRPTTGVGTLAFHRGRVYCLDWRQVLVVCDPNLGPAAVQTRDISGHMNRICGCPRSHRVRGAHMVSCAGDLLLVVLRDGIGRRHSSSFAEIYRLGPAPGPGRRLEIGDRVTDLGDHSLFIVRGESLALSAREFPAIKRNRVYGVAVDGNYYSRSHGRKLPDWAFVFDLGSDTLEEIPYPGEHIRDDGSDWQALSWLCPRGPFKKQKQQRLTEK</sequence>
<dbReference type="AlphaFoldDB" id="A0A3L6T3U6"/>
<evidence type="ECO:0000259" key="1">
    <source>
        <dbReference type="Pfam" id="PF03478"/>
    </source>
</evidence>
<evidence type="ECO:0000313" key="3">
    <source>
        <dbReference type="EMBL" id="RLN32934.1"/>
    </source>
</evidence>
<dbReference type="InterPro" id="IPR001810">
    <property type="entry name" value="F-box_dom"/>
</dbReference>
<protein>
    <submittedName>
        <fullName evidence="3">Uncharacterized protein</fullName>
    </submittedName>
</protein>
<proteinExistence type="predicted"/>
<reference evidence="4" key="1">
    <citation type="journal article" date="2019" name="Nat. Commun.">
        <title>The genome of broomcorn millet.</title>
        <authorList>
            <person name="Zou C."/>
            <person name="Miki D."/>
            <person name="Li D."/>
            <person name="Tang Q."/>
            <person name="Xiao L."/>
            <person name="Rajput S."/>
            <person name="Deng P."/>
            <person name="Jia W."/>
            <person name="Huang R."/>
            <person name="Zhang M."/>
            <person name="Sun Y."/>
            <person name="Hu J."/>
            <person name="Fu X."/>
            <person name="Schnable P.S."/>
            <person name="Li F."/>
            <person name="Zhang H."/>
            <person name="Feng B."/>
            <person name="Zhu X."/>
            <person name="Liu R."/>
            <person name="Schnable J.C."/>
            <person name="Zhu J.-K."/>
            <person name="Zhang H."/>
        </authorList>
    </citation>
    <scope>NUCLEOTIDE SEQUENCE [LARGE SCALE GENOMIC DNA]</scope>
</reference>
<dbReference type="InterPro" id="IPR036047">
    <property type="entry name" value="F-box-like_dom_sf"/>
</dbReference>
<feature type="domain" description="F-box" evidence="2">
    <location>
        <begin position="17"/>
        <end position="55"/>
    </location>
</feature>
<dbReference type="Pfam" id="PF03478">
    <property type="entry name" value="Beta-prop_KIB1-4"/>
    <property type="match status" value="1"/>
</dbReference>
<dbReference type="Gene3D" id="1.20.1280.50">
    <property type="match status" value="1"/>
</dbReference>